<dbReference type="RefSeq" id="WP_308951747.1">
    <property type="nucleotide sequence ID" value="NZ_JARXHW010000047.1"/>
</dbReference>
<protein>
    <submittedName>
        <fullName evidence="1">Type II toxin-antitoxin system VapC family toxin</fullName>
    </submittedName>
</protein>
<sequence length="141" mass="15549">MNFWDSSAILPLLVSEATSRSTRAYLEKQPDVAVWWATPVECMSALARKEREGRLNLSQMVLAKKNLDEVMRNSVVVGASDRVRLLAQKLLRRYPLRAADSLQLAAACVLAGDATGDYGFVCNDERLAIAASKEGFEIIGF</sequence>
<organism evidence="1 2">
    <name type="scientific">Thalassobacterium maritimum</name>
    <dbReference type="NCBI Taxonomy" id="3041265"/>
    <lineage>
        <taxon>Bacteria</taxon>
        <taxon>Pseudomonadati</taxon>
        <taxon>Verrucomicrobiota</taxon>
        <taxon>Opitutia</taxon>
        <taxon>Puniceicoccales</taxon>
        <taxon>Coraliomargaritaceae</taxon>
        <taxon>Thalassobacterium</taxon>
    </lineage>
</organism>
<dbReference type="SUPFAM" id="SSF88723">
    <property type="entry name" value="PIN domain-like"/>
    <property type="match status" value="1"/>
</dbReference>
<dbReference type="Proteomes" id="UP001225316">
    <property type="component" value="Unassembled WGS sequence"/>
</dbReference>
<keyword evidence="2" id="KW-1185">Reference proteome</keyword>
<reference evidence="1 2" key="1">
    <citation type="submission" date="2023-04" db="EMBL/GenBank/DDBJ databases">
        <title>A novel bacteria isolated from coastal sediment.</title>
        <authorList>
            <person name="Liu X.-J."/>
            <person name="Du Z.-J."/>
        </authorList>
    </citation>
    <scope>NUCLEOTIDE SEQUENCE [LARGE SCALE GENOMIC DNA]</scope>
    <source>
        <strain evidence="1 2">SDUM461003</strain>
    </source>
</reference>
<dbReference type="Gene3D" id="3.40.50.1010">
    <property type="entry name" value="5'-nuclease"/>
    <property type="match status" value="1"/>
</dbReference>
<evidence type="ECO:0000313" key="2">
    <source>
        <dbReference type="Proteomes" id="UP001225316"/>
    </source>
</evidence>
<proteinExistence type="predicted"/>
<gene>
    <name evidence="1" type="ORF">QEH52_15805</name>
</gene>
<dbReference type="InterPro" id="IPR029060">
    <property type="entry name" value="PIN-like_dom_sf"/>
</dbReference>
<evidence type="ECO:0000313" key="1">
    <source>
        <dbReference type="EMBL" id="MDQ8208991.1"/>
    </source>
</evidence>
<dbReference type="EMBL" id="JARXHW010000047">
    <property type="protein sequence ID" value="MDQ8208991.1"/>
    <property type="molecule type" value="Genomic_DNA"/>
</dbReference>
<name>A0ABU1AXW6_9BACT</name>
<dbReference type="CDD" id="cd09874">
    <property type="entry name" value="PIN_MT3492-like"/>
    <property type="match status" value="1"/>
</dbReference>
<accession>A0ABU1AXW6</accession>
<comment type="caution">
    <text evidence="1">The sequence shown here is derived from an EMBL/GenBank/DDBJ whole genome shotgun (WGS) entry which is preliminary data.</text>
</comment>